<organism evidence="1 2">
    <name type="scientific">Tetracentron sinense</name>
    <name type="common">Spur-leaf</name>
    <dbReference type="NCBI Taxonomy" id="13715"/>
    <lineage>
        <taxon>Eukaryota</taxon>
        <taxon>Viridiplantae</taxon>
        <taxon>Streptophyta</taxon>
        <taxon>Embryophyta</taxon>
        <taxon>Tracheophyta</taxon>
        <taxon>Spermatophyta</taxon>
        <taxon>Magnoliopsida</taxon>
        <taxon>Trochodendrales</taxon>
        <taxon>Trochodendraceae</taxon>
        <taxon>Tetracentron</taxon>
    </lineage>
</organism>
<name>A0A834ZP92_TETSI</name>
<reference evidence="1 2" key="1">
    <citation type="submission" date="2020-04" db="EMBL/GenBank/DDBJ databases">
        <title>Plant Genome Project.</title>
        <authorList>
            <person name="Zhang R.-G."/>
        </authorList>
    </citation>
    <scope>NUCLEOTIDE SEQUENCE [LARGE SCALE GENOMIC DNA]</scope>
    <source>
        <strain evidence="1">YNK0</strain>
        <tissue evidence="1">Leaf</tissue>
    </source>
</reference>
<proteinExistence type="predicted"/>
<protein>
    <submittedName>
        <fullName evidence="1">Uncharacterized protein</fullName>
    </submittedName>
</protein>
<evidence type="ECO:0000313" key="2">
    <source>
        <dbReference type="Proteomes" id="UP000655225"/>
    </source>
</evidence>
<sequence>MAGAMNEHGNDMVEEVLKNVILEFEKINREEALQDKNQEISNIGERDIDVGDDVNVTTVSQHNTRDQPRPASSITILDPNVIRAKGSGKRIGRVKHAYTNIKWILGAFQVAAYDNN</sequence>
<dbReference type="Proteomes" id="UP000655225">
    <property type="component" value="Unassembled WGS sequence"/>
</dbReference>
<dbReference type="EMBL" id="JABCRI010000005">
    <property type="protein sequence ID" value="KAF8405877.1"/>
    <property type="molecule type" value="Genomic_DNA"/>
</dbReference>
<keyword evidence="2" id="KW-1185">Reference proteome</keyword>
<comment type="caution">
    <text evidence="1">The sequence shown here is derived from an EMBL/GenBank/DDBJ whole genome shotgun (WGS) entry which is preliminary data.</text>
</comment>
<evidence type="ECO:0000313" key="1">
    <source>
        <dbReference type="EMBL" id="KAF8405877.1"/>
    </source>
</evidence>
<gene>
    <name evidence="1" type="ORF">HHK36_007955</name>
</gene>
<dbReference type="AlphaFoldDB" id="A0A834ZP92"/>
<accession>A0A834ZP92</accession>